<protein>
    <recommendedName>
        <fullName evidence="5">EF-hand domain-containing protein</fullName>
    </recommendedName>
</protein>
<feature type="transmembrane region" description="Helical" evidence="1">
    <location>
        <begin position="416"/>
        <end position="434"/>
    </location>
</feature>
<dbReference type="EMBL" id="MIKF01000223">
    <property type="protein sequence ID" value="RTE74390.1"/>
    <property type="molecule type" value="Genomic_DNA"/>
</dbReference>
<evidence type="ECO:0008006" key="5">
    <source>
        <dbReference type="Google" id="ProtNLM"/>
    </source>
</evidence>
<feature type="transmembrane region" description="Helical" evidence="1">
    <location>
        <begin position="329"/>
        <end position="351"/>
    </location>
</feature>
<evidence type="ECO:0000256" key="1">
    <source>
        <dbReference type="SAM" id="Phobius"/>
    </source>
</evidence>
<gene>
    <name evidence="3" type="ORF">BHE90_011178</name>
</gene>
<organism evidence="3 4">
    <name type="scientific">Fusarium euwallaceae</name>
    <dbReference type="NCBI Taxonomy" id="1147111"/>
    <lineage>
        <taxon>Eukaryota</taxon>
        <taxon>Fungi</taxon>
        <taxon>Dikarya</taxon>
        <taxon>Ascomycota</taxon>
        <taxon>Pezizomycotina</taxon>
        <taxon>Sordariomycetes</taxon>
        <taxon>Hypocreomycetidae</taxon>
        <taxon>Hypocreales</taxon>
        <taxon>Nectriaceae</taxon>
        <taxon>Fusarium</taxon>
        <taxon>Fusarium solani species complex</taxon>
    </lineage>
</organism>
<keyword evidence="1" id="KW-0812">Transmembrane</keyword>
<feature type="transmembrane region" description="Helical" evidence="1">
    <location>
        <begin position="287"/>
        <end position="309"/>
    </location>
</feature>
<sequence length="1322" mass="148287">MSSRALLALLLFLPCSVQALFGSSNDTGFWEEFGNNFATDLAPIISLFGEQVTKQFLSESTTILDTIIFAVGPLGIITAIVSCIRVSGSSFLKSVVGRAREPHAVPEVELCSSTSESVCELWSNGGICRVFGRPKILEFIARESGEGEFYARYDYEGDEEEPATCGIFLTREILRMTPSSSVHSTESEIQEHGWRAISSAEVLFLPFSNLVHQSSTWMKTRFKSAFGTAVTASPEDIELGSRSKSRRRVREATYQDTGYTIDGVTAFAPFPNLALNIGVQKGQTSILTLWFAAVFGLLLQSSFFGYTIWATWYHPAFYEGGKGSNTPLFFTFTTAGTASIILGMALCATLIDRNSKEQRLVISSTKGIEKSQPPEYRIFWLQPGGQHIGDQEFDAFACNEAKTEYIASWNNREAPVPIFLVWLGAGLSFVGWMVQFIGLRGQHATVSLYQLCCTIIMSIIRASIRSSRPTPRNLLEDRSEELQGHELDWQAFQLIIGWDQTAKFNARINSLLLKTPTYWSIQSSARENVPTHETLDALVEMRIGNNVAVSLGWEYQGQAPSLVQWIESHHSDFFDLARAGNSTVSEMLEGVVPSPAKSDPPNSAAKLMRVRARLAQLTKQLPYQAWEIDTRKTALQLKNSLQKSSELLFSTKAGSLVWSTGCCLQDEMIVYMLGTDNSPSREMPICFCMMNTEAGWTVDGNQLEAALGMWSWSVERYSAQSSLNGGEWLQTRRRKSIVVRSEDAETTCFILNQWGLSDDVLDRTDWVLHTRLSNLSVPNIVSLGVMSEIPQGFPLHETQYGTSFSFNPTGSLLQMMAQDLFTTFVETIGTLRLRHLENVTASDFSGSDTKEISAIEGLVQSLVSEGLATRNEAIMSVVPALCPRLGSADSIQTQCLLFKQAMSLKRHEKFGESQKVVETLAKLGSTRAKARAETFLLEAYRSELRWMMQRRQSFTNRDCLKRKMELFLDVYDVRRLQQSYVNVIEWLLWSNRVTPAFGSRGDDSILAAQQTSVLKTMQPTFEKPMLLDKKTLDDLNLDGTVSLKDAFELALTLDQRFNLGESTVEVRKQLLRWAIESDCTGLVEDLWNAERNDPWAKSAFSGGSDELFWAASLRTASYDMINILLFLLEVVEVDQYASLECREELDQIWETSGKRDLIKATYEQSSNVLAAASVNHNGLEVVELLIWDLERRDELDELDPNYVCEAVESALEHGTLKTFNCLLTQAVQWRFRHDLNLKLLPILAKWGLEQQARAILPYHGWDSSKLRRLGMSLEMARVGLPTDKERRANEVFKADRDGLVSFLEDAWATFGGPYESDDPSEF</sequence>
<evidence type="ECO:0000313" key="4">
    <source>
        <dbReference type="Proteomes" id="UP000287124"/>
    </source>
</evidence>
<keyword evidence="1" id="KW-0472">Membrane</keyword>
<proteinExistence type="predicted"/>
<keyword evidence="4" id="KW-1185">Reference proteome</keyword>
<dbReference type="Proteomes" id="UP000287124">
    <property type="component" value="Unassembled WGS sequence"/>
</dbReference>
<name>A0A430LFA2_9HYPO</name>
<evidence type="ECO:0000313" key="3">
    <source>
        <dbReference type="EMBL" id="RTE74390.1"/>
    </source>
</evidence>
<evidence type="ECO:0000256" key="2">
    <source>
        <dbReference type="SAM" id="SignalP"/>
    </source>
</evidence>
<reference evidence="3 4" key="1">
    <citation type="submission" date="2017-06" db="EMBL/GenBank/DDBJ databases">
        <title>Comparative genomic analysis of Ambrosia Fusariam Clade fungi.</title>
        <authorList>
            <person name="Stajich J.E."/>
            <person name="Carrillo J."/>
            <person name="Kijimoto T."/>
            <person name="Eskalen A."/>
            <person name="O'Donnell K."/>
            <person name="Kasson M."/>
        </authorList>
    </citation>
    <scope>NUCLEOTIDE SEQUENCE [LARGE SCALE GENOMIC DNA]</scope>
    <source>
        <strain evidence="3 4">UCR1854</strain>
    </source>
</reference>
<keyword evidence="1" id="KW-1133">Transmembrane helix</keyword>
<feature type="transmembrane region" description="Helical" evidence="1">
    <location>
        <begin position="63"/>
        <end position="84"/>
    </location>
</feature>
<comment type="caution">
    <text evidence="3">The sequence shown here is derived from an EMBL/GenBank/DDBJ whole genome shotgun (WGS) entry which is preliminary data.</text>
</comment>
<feature type="chain" id="PRO_5019015919" description="EF-hand domain-containing protein" evidence="2">
    <location>
        <begin position="20"/>
        <end position="1322"/>
    </location>
</feature>
<keyword evidence="2" id="KW-0732">Signal</keyword>
<feature type="signal peptide" evidence="2">
    <location>
        <begin position="1"/>
        <end position="19"/>
    </location>
</feature>
<accession>A0A430LFA2</accession>